<feature type="transmembrane region" description="Helical" evidence="10">
    <location>
        <begin position="342"/>
        <end position="361"/>
    </location>
</feature>
<evidence type="ECO:0000256" key="1">
    <source>
        <dbReference type="ARBA" id="ARBA00004141"/>
    </source>
</evidence>
<dbReference type="FunFam" id="1.20.1080.10:FF:000018">
    <property type="entry name" value="Aquaporin"/>
    <property type="match status" value="1"/>
</dbReference>
<evidence type="ECO:0000313" key="11">
    <source>
        <dbReference type="Ensembl" id="ENSCMUP00000004583.2"/>
    </source>
</evidence>
<dbReference type="GeneID" id="116448814"/>
<dbReference type="InterPro" id="IPR023271">
    <property type="entry name" value="Aquaporin-like"/>
</dbReference>
<evidence type="ECO:0000313" key="12">
    <source>
        <dbReference type="Proteomes" id="UP000694553"/>
    </source>
</evidence>
<dbReference type="InterPro" id="IPR051883">
    <property type="entry name" value="AQP11/12_channel"/>
</dbReference>
<organism evidence="11 12">
    <name type="scientific">Corvus moneduloides</name>
    <name type="common">New Caledonian crow</name>
    <dbReference type="NCBI Taxonomy" id="1196302"/>
    <lineage>
        <taxon>Eukaryota</taxon>
        <taxon>Metazoa</taxon>
        <taxon>Chordata</taxon>
        <taxon>Craniata</taxon>
        <taxon>Vertebrata</taxon>
        <taxon>Euteleostomi</taxon>
        <taxon>Archelosauria</taxon>
        <taxon>Archosauria</taxon>
        <taxon>Dinosauria</taxon>
        <taxon>Saurischia</taxon>
        <taxon>Theropoda</taxon>
        <taxon>Coelurosauria</taxon>
        <taxon>Aves</taxon>
        <taxon>Neognathae</taxon>
        <taxon>Neoaves</taxon>
        <taxon>Telluraves</taxon>
        <taxon>Australaves</taxon>
        <taxon>Passeriformes</taxon>
        <taxon>Corvoidea</taxon>
        <taxon>Corvidae</taxon>
        <taxon>Corvus</taxon>
    </lineage>
</organism>
<dbReference type="GO" id="GO:0005737">
    <property type="term" value="C:cytoplasm"/>
    <property type="evidence" value="ECO:0007669"/>
    <property type="project" value="TreeGrafter"/>
</dbReference>
<dbReference type="PRINTS" id="PR02025">
    <property type="entry name" value="AQUAPORIN12"/>
</dbReference>
<gene>
    <name evidence="11" type="primary">LOC116448814</name>
</gene>
<accession>A0A8U7NS52</accession>
<dbReference type="SUPFAM" id="SSF81338">
    <property type="entry name" value="Aquaporin-like"/>
    <property type="match status" value="1"/>
</dbReference>
<dbReference type="Pfam" id="PF00230">
    <property type="entry name" value="MIP"/>
    <property type="match status" value="1"/>
</dbReference>
<keyword evidence="6 10" id="KW-1133">Transmembrane helix</keyword>
<dbReference type="Proteomes" id="UP000694553">
    <property type="component" value="Unassembled WGS sequence"/>
</dbReference>
<evidence type="ECO:0000256" key="3">
    <source>
        <dbReference type="ARBA" id="ARBA00022448"/>
    </source>
</evidence>
<evidence type="ECO:0000256" key="5">
    <source>
        <dbReference type="ARBA" id="ARBA00022737"/>
    </source>
</evidence>
<dbReference type="GO" id="GO:0015267">
    <property type="term" value="F:channel activity"/>
    <property type="evidence" value="ECO:0007669"/>
    <property type="project" value="InterPro"/>
</dbReference>
<dbReference type="Ensembl" id="ENSCMUT00000004967.2">
    <property type="protein sequence ID" value="ENSCMUP00000004583.2"/>
    <property type="gene ID" value="ENSCMUG00000003081.2"/>
</dbReference>
<evidence type="ECO:0000256" key="6">
    <source>
        <dbReference type="ARBA" id="ARBA00022989"/>
    </source>
</evidence>
<dbReference type="OMA" id="FARWTIL"/>
<reference evidence="11" key="2">
    <citation type="submission" date="2025-08" db="UniProtKB">
        <authorList>
            <consortium name="Ensembl"/>
        </authorList>
    </citation>
    <scope>IDENTIFICATION</scope>
</reference>
<accession>A0A8C3GTI1</accession>
<proteinExistence type="inferred from homology"/>
<dbReference type="InterPro" id="IPR023265">
    <property type="entry name" value="Aquaporin_12"/>
</dbReference>
<evidence type="ECO:0000256" key="7">
    <source>
        <dbReference type="ARBA" id="ARBA00023136"/>
    </source>
</evidence>
<dbReference type="OrthoDB" id="1580043at2759"/>
<dbReference type="RefSeq" id="XP_031975664.1">
    <property type="nucleotide sequence ID" value="XM_032119773.1"/>
</dbReference>
<comment type="subcellular location">
    <subcellularLocation>
        <location evidence="1">Membrane</location>
        <topology evidence="1">Multi-pass membrane protein</topology>
    </subcellularLocation>
</comment>
<keyword evidence="12" id="KW-1185">Reference proteome</keyword>
<keyword evidence="5" id="KW-0677">Repeat</keyword>
<evidence type="ECO:0000256" key="8">
    <source>
        <dbReference type="RuleBase" id="RU000477"/>
    </source>
</evidence>
<keyword evidence="3 8" id="KW-0813">Transport</keyword>
<dbReference type="AlphaFoldDB" id="A0A8C3GTI1"/>
<keyword evidence="4 8" id="KW-0812">Transmembrane</keyword>
<comment type="similarity">
    <text evidence="2">Belongs to the MIP/aquaporin (TC 1.A.8) family. AQP11/AQP12 subfamily.</text>
</comment>
<feature type="transmembrane region" description="Helical" evidence="10">
    <location>
        <begin position="300"/>
        <end position="322"/>
    </location>
</feature>
<evidence type="ECO:0000256" key="10">
    <source>
        <dbReference type="SAM" id="Phobius"/>
    </source>
</evidence>
<sequence>MKFFVPSGRAVSSGGLLWAPAVTAGAGGSVLVERTPGFAGTNTLVAAAAAVSPAAPVAPALPRGGHTCGLSQACRAVPRLLRLGFIKRRLQELPLLRPGFGPDAAPSTAFTMDGLNVSIAFFFLVVGVCQLLRWLSKRLLSPGTHGCLAREFAGSLQLCMSCLELRMLMDIGPWGGGFGLDVVLTLLFLLSAVHSASFDGASANPTVSLQEFLLLESSLAATVAKLLAQGVGTGTGWALTWLYWSWELTQLHFIQHLIAPECSSSIRASLPHAAFVEGSCSFLFHLVLLKVRQSHPLCRVPALAVTVTFLTYTAGPFTGAIFNPALATATTFHCSGNSFWDYIQVYWLGPLAGMLAALLLFQGNIPRLFQKNLLYSQKSKYKVPKAKVAAQVESDKPQQKRKAGKSNSEPRA</sequence>
<feature type="transmembrane region" description="Helical" evidence="10">
    <location>
        <begin position="174"/>
        <end position="193"/>
    </location>
</feature>
<dbReference type="InterPro" id="IPR000425">
    <property type="entry name" value="MIP"/>
</dbReference>
<name>A0A8C3GTI1_CORMO</name>
<dbReference type="PRINTS" id="PR00783">
    <property type="entry name" value="MINTRINSICP"/>
</dbReference>
<evidence type="ECO:0000256" key="9">
    <source>
        <dbReference type="SAM" id="MobiDB-lite"/>
    </source>
</evidence>
<dbReference type="PANTHER" id="PTHR21191:SF8">
    <property type="entry name" value="AQUAPORIN-12A-RELATED"/>
    <property type="match status" value="1"/>
</dbReference>
<feature type="region of interest" description="Disordered" evidence="9">
    <location>
        <begin position="389"/>
        <end position="412"/>
    </location>
</feature>
<protein>
    <submittedName>
        <fullName evidence="11">Uncharacterized protein</fullName>
    </submittedName>
</protein>
<evidence type="ECO:0000256" key="2">
    <source>
        <dbReference type="ARBA" id="ARBA00005900"/>
    </source>
</evidence>
<feature type="transmembrane region" description="Helical" evidence="10">
    <location>
        <begin position="115"/>
        <end position="135"/>
    </location>
</feature>
<reference evidence="12" key="1">
    <citation type="submission" date="2019-10" db="EMBL/GenBank/DDBJ databases">
        <title>Corvus moneduloides (New Caledonian crow) genome, bCorMon1, primary haplotype.</title>
        <authorList>
            <person name="Rutz C."/>
            <person name="Fungtammasan C."/>
            <person name="Mountcastle J."/>
            <person name="Formenti G."/>
            <person name="Chow W."/>
            <person name="Howe K."/>
            <person name="Steele M.P."/>
            <person name="Fernandes J."/>
            <person name="Gilbert M.T.P."/>
            <person name="Fedrigo O."/>
            <person name="Jarvis E.D."/>
            <person name="Gemmell N."/>
        </authorList>
    </citation>
    <scope>NUCLEOTIDE SEQUENCE [LARGE SCALE GENOMIC DNA]</scope>
</reference>
<keyword evidence="7 10" id="KW-0472">Membrane</keyword>
<reference evidence="11" key="3">
    <citation type="submission" date="2025-09" db="UniProtKB">
        <authorList>
            <consortium name="Ensembl"/>
        </authorList>
    </citation>
    <scope>IDENTIFICATION</scope>
</reference>
<evidence type="ECO:0000256" key="4">
    <source>
        <dbReference type="ARBA" id="ARBA00022692"/>
    </source>
</evidence>
<dbReference type="PANTHER" id="PTHR21191">
    <property type="entry name" value="AQUAPORIN"/>
    <property type="match status" value="1"/>
</dbReference>
<dbReference type="Gene3D" id="1.20.1080.10">
    <property type="entry name" value="Glycerol uptake facilitator protein"/>
    <property type="match status" value="1"/>
</dbReference>
<dbReference type="GO" id="GO:0016020">
    <property type="term" value="C:membrane"/>
    <property type="evidence" value="ECO:0007669"/>
    <property type="project" value="UniProtKB-SubCell"/>
</dbReference>